<dbReference type="InterPro" id="IPR045894">
    <property type="entry name" value="At5g08430-like"/>
</dbReference>
<sequence length="217" mass="24048">MGMDNQEMGILAKMTQKGNVISPVLEKQHLAQSCVLEELPQHSPLLAPELQDNFLQREPCQSNSTEKQNGLEMATLEELPQQCHIPAPEDQSNAILQSKPNASSPCIAQAKEKQLMDVEQSTAKHQEAVAVQLIDLSSDDDNQKSSYAIGKRKIEDSESSEWHCLGPNGERKGPHTLSLLKCWSEVSPFALKFKVWKTSQTKENSISLSDAIKLAFP</sequence>
<dbReference type="SUPFAM" id="SSF55277">
    <property type="entry name" value="GYF domain"/>
    <property type="match status" value="1"/>
</dbReference>
<reference evidence="2 3" key="1">
    <citation type="submission" date="2024-02" db="EMBL/GenBank/DDBJ databases">
        <authorList>
            <person name="Vignale AGUSTIN F."/>
            <person name="Sosa J E."/>
            <person name="Modenutti C."/>
        </authorList>
    </citation>
    <scope>NUCLEOTIDE SEQUENCE [LARGE SCALE GENOMIC DNA]</scope>
</reference>
<dbReference type="AlphaFoldDB" id="A0ABC8QNT3"/>
<feature type="domain" description="GYF" evidence="1">
    <location>
        <begin position="159"/>
        <end position="213"/>
    </location>
</feature>
<name>A0ABC8QNT3_9AQUA</name>
<dbReference type="Proteomes" id="UP001642360">
    <property type="component" value="Unassembled WGS sequence"/>
</dbReference>
<dbReference type="PANTHER" id="PTHR46851:SF23">
    <property type="entry name" value="SWIB_MDM2 DOMAIN-CONTAINING PROTEIN"/>
    <property type="match status" value="1"/>
</dbReference>
<proteinExistence type="predicted"/>
<evidence type="ECO:0000313" key="2">
    <source>
        <dbReference type="EMBL" id="CAK9134198.1"/>
    </source>
</evidence>
<comment type="caution">
    <text evidence="2">The sequence shown here is derived from an EMBL/GenBank/DDBJ whole genome shotgun (WGS) entry which is preliminary data.</text>
</comment>
<evidence type="ECO:0000259" key="1">
    <source>
        <dbReference type="PROSITE" id="PS50829"/>
    </source>
</evidence>
<evidence type="ECO:0000313" key="3">
    <source>
        <dbReference type="Proteomes" id="UP001642360"/>
    </source>
</evidence>
<keyword evidence="3" id="KW-1185">Reference proteome</keyword>
<accession>A0ABC8QNT3</accession>
<protein>
    <recommendedName>
        <fullName evidence="1">GYF domain-containing protein</fullName>
    </recommendedName>
</protein>
<organism evidence="2 3">
    <name type="scientific">Ilex paraguariensis</name>
    <name type="common">yerba mate</name>
    <dbReference type="NCBI Taxonomy" id="185542"/>
    <lineage>
        <taxon>Eukaryota</taxon>
        <taxon>Viridiplantae</taxon>
        <taxon>Streptophyta</taxon>
        <taxon>Embryophyta</taxon>
        <taxon>Tracheophyta</taxon>
        <taxon>Spermatophyta</taxon>
        <taxon>Magnoliopsida</taxon>
        <taxon>eudicotyledons</taxon>
        <taxon>Gunneridae</taxon>
        <taxon>Pentapetalae</taxon>
        <taxon>asterids</taxon>
        <taxon>campanulids</taxon>
        <taxon>Aquifoliales</taxon>
        <taxon>Aquifoliaceae</taxon>
        <taxon>Ilex</taxon>
    </lineage>
</organism>
<gene>
    <name evidence="2" type="ORF">ILEXP_LOCUS1132</name>
</gene>
<dbReference type="PROSITE" id="PS50829">
    <property type="entry name" value="GYF"/>
    <property type="match status" value="1"/>
</dbReference>
<dbReference type="Gene3D" id="3.30.1490.40">
    <property type="match status" value="1"/>
</dbReference>
<dbReference type="PANTHER" id="PTHR46851">
    <property type="entry name" value="OS01G0884500 PROTEIN"/>
    <property type="match status" value="1"/>
</dbReference>
<dbReference type="EMBL" id="CAUOFW020000348">
    <property type="protein sequence ID" value="CAK9134198.1"/>
    <property type="molecule type" value="Genomic_DNA"/>
</dbReference>
<dbReference type="InterPro" id="IPR003169">
    <property type="entry name" value="GYF"/>
</dbReference>
<dbReference type="InterPro" id="IPR035445">
    <property type="entry name" value="GYF-like_dom_sf"/>
</dbReference>